<keyword evidence="3" id="KW-0732">Signal</keyword>
<keyword evidence="4" id="KW-0408">Iron</keyword>
<dbReference type="SUPFAM" id="SSF54862">
    <property type="entry name" value="4Fe-4S ferredoxins"/>
    <property type="match status" value="1"/>
</dbReference>
<name>A0A1Z4VS73_9GAMM</name>
<evidence type="ECO:0000259" key="7">
    <source>
        <dbReference type="PROSITE" id="PS51379"/>
    </source>
</evidence>
<keyword evidence="6" id="KW-1133">Transmembrane helix</keyword>
<evidence type="ECO:0000256" key="2">
    <source>
        <dbReference type="ARBA" id="ARBA00022723"/>
    </source>
</evidence>
<dbReference type="Gene3D" id="3.30.70.20">
    <property type="match status" value="2"/>
</dbReference>
<dbReference type="PANTHER" id="PTHR43177">
    <property type="entry name" value="PROTEIN NRFC"/>
    <property type="match status" value="1"/>
</dbReference>
<evidence type="ECO:0000256" key="4">
    <source>
        <dbReference type="ARBA" id="ARBA00023004"/>
    </source>
</evidence>
<dbReference type="AlphaFoldDB" id="A0A1Z4VS73"/>
<dbReference type="PANTHER" id="PTHR43177:SF3">
    <property type="entry name" value="PROTEIN NRFC HOMOLOG"/>
    <property type="match status" value="1"/>
</dbReference>
<dbReference type="InterPro" id="IPR050954">
    <property type="entry name" value="ET_IronSulfur_Cluster-Binding"/>
</dbReference>
<feature type="transmembrane region" description="Helical" evidence="6">
    <location>
        <begin position="12"/>
        <end position="31"/>
    </location>
</feature>
<dbReference type="InterPro" id="IPR019546">
    <property type="entry name" value="TAT_signal_bac_arc"/>
</dbReference>
<dbReference type="CDD" id="cd10551">
    <property type="entry name" value="PsrB"/>
    <property type="match status" value="1"/>
</dbReference>
<dbReference type="KEGG" id="ttc:FOKN1_1955"/>
<evidence type="ECO:0000313" key="9">
    <source>
        <dbReference type="Proteomes" id="UP000218765"/>
    </source>
</evidence>
<dbReference type="NCBIfam" id="TIGR01409">
    <property type="entry name" value="TAT_signal_seq"/>
    <property type="match status" value="1"/>
</dbReference>
<dbReference type="NCBIfam" id="NF045797">
    <property type="entry name" value="DsrO"/>
    <property type="match status" value="1"/>
</dbReference>
<accession>A0A1Z4VS73</accession>
<keyword evidence="6" id="KW-0472">Membrane</keyword>
<dbReference type="PROSITE" id="PS51379">
    <property type="entry name" value="4FE4S_FER_2"/>
    <property type="match status" value="1"/>
</dbReference>
<evidence type="ECO:0000256" key="1">
    <source>
        <dbReference type="ARBA" id="ARBA00022485"/>
    </source>
</evidence>
<dbReference type="InterPro" id="IPR017896">
    <property type="entry name" value="4Fe4S_Fe-S-bd"/>
</dbReference>
<dbReference type="OrthoDB" id="9779457at2"/>
<sequence length="255" mass="27490">MSEHVDTSRRRFLGGTAGAAAGISIAPGVFLNQVAQAKPADQPVSSDNRWGMLIDTNKCGDGCDACVRGCMEENGWGDIHNSEPHSSPEQKAQWIRIVELRDTSTGYAHQLPLMCQHCKHPPCVDVCPTGASMKRADGIVLVDKHICIGCRYCMMACPYKARSFIHEDLQDQLVVAPRGKGTVESCTLCVHRVDKDGADAVPACAEACAAEGHDAFVFGDMNDPNSEISRQLALHGGTQIRADLGLDLGVRYRGI</sequence>
<evidence type="ECO:0000256" key="3">
    <source>
        <dbReference type="ARBA" id="ARBA00022729"/>
    </source>
</evidence>
<keyword evidence="9" id="KW-1185">Reference proteome</keyword>
<dbReference type="InterPro" id="IPR017900">
    <property type="entry name" value="4Fe4S_Fe_S_CS"/>
</dbReference>
<dbReference type="InterPro" id="IPR054822">
    <property type="entry name" value="DsrO-like"/>
</dbReference>
<dbReference type="GO" id="GO:0051539">
    <property type="term" value="F:4 iron, 4 sulfur cluster binding"/>
    <property type="evidence" value="ECO:0007669"/>
    <property type="project" value="UniProtKB-KW"/>
</dbReference>
<dbReference type="PROSITE" id="PS00198">
    <property type="entry name" value="4FE4S_FER_1"/>
    <property type="match status" value="1"/>
</dbReference>
<dbReference type="EMBL" id="AP018052">
    <property type="protein sequence ID" value="BAZ94335.1"/>
    <property type="molecule type" value="Genomic_DNA"/>
</dbReference>
<dbReference type="GO" id="GO:0046872">
    <property type="term" value="F:metal ion binding"/>
    <property type="evidence" value="ECO:0007669"/>
    <property type="project" value="UniProtKB-KW"/>
</dbReference>
<organism evidence="8 9">
    <name type="scientific">Thiohalobacter thiocyanaticus</name>
    <dbReference type="NCBI Taxonomy" id="585455"/>
    <lineage>
        <taxon>Bacteria</taxon>
        <taxon>Pseudomonadati</taxon>
        <taxon>Pseudomonadota</taxon>
        <taxon>Gammaproteobacteria</taxon>
        <taxon>Thiohalobacterales</taxon>
        <taxon>Thiohalobacteraceae</taxon>
        <taxon>Thiohalobacter</taxon>
    </lineage>
</organism>
<keyword evidence="1" id="KW-0004">4Fe-4S</keyword>
<protein>
    <submittedName>
        <fullName evidence="8">4Fe-4S ferredoxin</fullName>
    </submittedName>
</protein>
<evidence type="ECO:0000313" key="8">
    <source>
        <dbReference type="EMBL" id="BAZ94335.1"/>
    </source>
</evidence>
<dbReference type="PROSITE" id="PS51318">
    <property type="entry name" value="TAT"/>
    <property type="match status" value="1"/>
</dbReference>
<dbReference type="RefSeq" id="WP_096366437.1">
    <property type="nucleotide sequence ID" value="NZ_AP018052.1"/>
</dbReference>
<evidence type="ECO:0000256" key="5">
    <source>
        <dbReference type="ARBA" id="ARBA00023014"/>
    </source>
</evidence>
<keyword evidence="5" id="KW-0411">Iron-sulfur</keyword>
<dbReference type="Proteomes" id="UP000218765">
    <property type="component" value="Chromosome"/>
</dbReference>
<feature type="domain" description="4Fe-4S ferredoxin-type" evidence="7">
    <location>
        <begin position="138"/>
        <end position="167"/>
    </location>
</feature>
<dbReference type="Pfam" id="PF13247">
    <property type="entry name" value="Fer4_11"/>
    <property type="match status" value="1"/>
</dbReference>
<gene>
    <name evidence="8" type="ORF">FOKN1_1955</name>
</gene>
<keyword evidence="6" id="KW-0812">Transmembrane</keyword>
<reference evidence="8 9" key="1">
    <citation type="submission" date="2017-05" db="EMBL/GenBank/DDBJ databases">
        <title>Thiocyanate degradation by Thiohalobacter thiocyanaticus FOKN1.</title>
        <authorList>
            <person name="Oshiki M."/>
            <person name="Fukushima T."/>
            <person name="Kawano S."/>
            <person name="Nakagawa J."/>
        </authorList>
    </citation>
    <scope>NUCLEOTIDE SEQUENCE [LARGE SCALE GENOMIC DNA]</scope>
    <source>
        <strain evidence="8 9">FOKN1</strain>
    </source>
</reference>
<keyword evidence="2" id="KW-0479">Metal-binding</keyword>
<dbReference type="InterPro" id="IPR006311">
    <property type="entry name" value="TAT_signal"/>
</dbReference>
<evidence type="ECO:0000256" key="6">
    <source>
        <dbReference type="SAM" id="Phobius"/>
    </source>
</evidence>
<proteinExistence type="predicted"/>